<comment type="caution">
    <text evidence="3">The sequence shown here is derived from an EMBL/GenBank/DDBJ whole genome shotgun (WGS) entry which is preliminary data.</text>
</comment>
<keyword evidence="4" id="KW-1185">Reference proteome</keyword>
<name>A0ABU2HEH0_9GAMM</name>
<gene>
    <name evidence="3" type="ORF">RKA07_04945</name>
</gene>
<evidence type="ECO:0000313" key="4">
    <source>
        <dbReference type="Proteomes" id="UP001267407"/>
    </source>
</evidence>
<dbReference type="EMBL" id="JAVMBO010000007">
    <property type="protein sequence ID" value="MDS1309457.1"/>
    <property type="molecule type" value="Genomic_DNA"/>
</dbReference>
<accession>A0ABU2HEH0</accession>
<protein>
    <recommendedName>
        <fullName evidence="5">Cell division protein ZapB</fullName>
    </recommendedName>
</protein>
<sequence>MKLDKPLNLTFAQPAQKTDPQALQRATGSEAQQVEELKIELLAKNQLIEAKNQELNELKIKNRQLHQENQETQERQKLMDEELRKAEAQIELIMELMNDRNEESGE</sequence>
<dbReference type="Proteomes" id="UP001267407">
    <property type="component" value="Unassembled WGS sequence"/>
</dbReference>
<feature type="compositionally biased region" description="Polar residues" evidence="2">
    <location>
        <begin position="10"/>
        <end position="29"/>
    </location>
</feature>
<keyword evidence="1" id="KW-0175">Coiled coil</keyword>
<evidence type="ECO:0000313" key="3">
    <source>
        <dbReference type="EMBL" id="MDS1309457.1"/>
    </source>
</evidence>
<evidence type="ECO:0000256" key="1">
    <source>
        <dbReference type="SAM" id="Coils"/>
    </source>
</evidence>
<reference evidence="3" key="1">
    <citation type="submission" date="2023-09" db="EMBL/GenBank/DDBJ databases">
        <title>Marinobacter sediminicola sp. nov. and Marinobacter maritimum sp. nov., isolated from marine sediment.</title>
        <authorList>
            <person name="An J."/>
        </authorList>
    </citation>
    <scope>NUCLEOTIDE SEQUENCE</scope>
    <source>
        <strain evidence="3">F60267</strain>
    </source>
</reference>
<organism evidence="3 4">
    <name type="scientific">Marinobacter xiaoshiensis</name>
    <dbReference type="NCBI Taxonomy" id="3073652"/>
    <lineage>
        <taxon>Bacteria</taxon>
        <taxon>Pseudomonadati</taxon>
        <taxon>Pseudomonadota</taxon>
        <taxon>Gammaproteobacteria</taxon>
        <taxon>Pseudomonadales</taxon>
        <taxon>Marinobacteraceae</taxon>
        <taxon>Marinobacter</taxon>
    </lineage>
</organism>
<dbReference type="RefSeq" id="WP_310965736.1">
    <property type="nucleotide sequence ID" value="NZ_JAVMBO010000007.1"/>
</dbReference>
<proteinExistence type="predicted"/>
<feature type="region of interest" description="Disordered" evidence="2">
    <location>
        <begin position="1"/>
        <end position="29"/>
    </location>
</feature>
<evidence type="ECO:0008006" key="5">
    <source>
        <dbReference type="Google" id="ProtNLM"/>
    </source>
</evidence>
<feature type="coiled-coil region" evidence="1">
    <location>
        <begin position="34"/>
        <end position="103"/>
    </location>
</feature>
<evidence type="ECO:0000256" key="2">
    <source>
        <dbReference type="SAM" id="MobiDB-lite"/>
    </source>
</evidence>